<dbReference type="PRINTS" id="PR01755">
    <property type="entry name" value="SECFTRNLCASE"/>
</dbReference>
<dbReference type="Pfam" id="PF02355">
    <property type="entry name" value="SecD_SecF_C"/>
    <property type="match status" value="1"/>
</dbReference>
<keyword evidence="6 9" id="KW-1133">Transmembrane helix</keyword>
<evidence type="ECO:0000256" key="2">
    <source>
        <dbReference type="ARBA" id="ARBA00022448"/>
    </source>
</evidence>
<evidence type="ECO:0000256" key="3">
    <source>
        <dbReference type="ARBA" id="ARBA00022475"/>
    </source>
</evidence>
<keyword evidence="7 9" id="KW-0811">Translocation</keyword>
<dbReference type="GO" id="GO:0065002">
    <property type="term" value="P:intracellular protein transmembrane transport"/>
    <property type="evidence" value="ECO:0007669"/>
    <property type="project" value="UniProtKB-UniRule"/>
</dbReference>
<name>A0A926E0B9_9FIRM</name>
<accession>A0A926E0B9</accession>
<evidence type="ECO:0000256" key="6">
    <source>
        <dbReference type="ARBA" id="ARBA00022989"/>
    </source>
</evidence>
<reference evidence="11" key="1">
    <citation type="submission" date="2020-08" db="EMBL/GenBank/DDBJ databases">
        <title>Genome public.</title>
        <authorList>
            <person name="Liu C."/>
            <person name="Sun Q."/>
        </authorList>
    </citation>
    <scope>NUCLEOTIDE SEQUENCE</scope>
    <source>
        <strain evidence="11">NSJ-33</strain>
    </source>
</reference>
<comment type="subcellular location">
    <subcellularLocation>
        <location evidence="1 9">Cell membrane</location>
        <topology evidence="1 9">Multi-pass membrane protein</topology>
    </subcellularLocation>
</comment>
<gene>
    <name evidence="9 11" type="primary">secF</name>
    <name evidence="11" type="ORF">H8710_04105</name>
</gene>
<feature type="domain" description="Protein export membrane protein SecD/SecF C-terminal" evidence="10">
    <location>
        <begin position="118"/>
        <end position="307"/>
    </location>
</feature>
<dbReference type="InterPro" id="IPR022813">
    <property type="entry name" value="SecD/SecF_arch_bac"/>
</dbReference>
<protein>
    <recommendedName>
        <fullName evidence="9">Protein-export membrane protein SecF</fullName>
    </recommendedName>
</protein>
<organism evidence="11 12">
    <name type="scientific">Fumia xinanensis</name>
    <dbReference type="NCBI Taxonomy" id="2763659"/>
    <lineage>
        <taxon>Bacteria</taxon>
        <taxon>Bacillati</taxon>
        <taxon>Bacillota</taxon>
        <taxon>Clostridia</taxon>
        <taxon>Eubacteriales</taxon>
        <taxon>Oscillospiraceae</taxon>
        <taxon>Fumia</taxon>
    </lineage>
</organism>
<dbReference type="InterPro" id="IPR005665">
    <property type="entry name" value="SecF_bac"/>
</dbReference>
<dbReference type="EMBL" id="JACRSV010000001">
    <property type="protein sequence ID" value="MBC8559249.1"/>
    <property type="molecule type" value="Genomic_DNA"/>
</dbReference>
<dbReference type="Proteomes" id="UP000610760">
    <property type="component" value="Unassembled WGS sequence"/>
</dbReference>
<dbReference type="PANTHER" id="PTHR30081:SF8">
    <property type="entry name" value="PROTEIN TRANSLOCASE SUBUNIT SECF"/>
    <property type="match status" value="1"/>
</dbReference>
<feature type="transmembrane region" description="Helical" evidence="9">
    <location>
        <begin position="16"/>
        <end position="37"/>
    </location>
</feature>
<comment type="similarity">
    <text evidence="9">Belongs to the SecD/SecF family. SecF subfamily.</text>
</comment>
<keyword evidence="12" id="KW-1185">Reference proteome</keyword>
<dbReference type="SUPFAM" id="SSF82866">
    <property type="entry name" value="Multidrug efflux transporter AcrB transmembrane domain"/>
    <property type="match status" value="1"/>
</dbReference>
<evidence type="ECO:0000256" key="4">
    <source>
        <dbReference type="ARBA" id="ARBA00022692"/>
    </source>
</evidence>
<dbReference type="GO" id="GO:0005886">
    <property type="term" value="C:plasma membrane"/>
    <property type="evidence" value="ECO:0007669"/>
    <property type="project" value="UniProtKB-SubCell"/>
</dbReference>
<dbReference type="AlphaFoldDB" id="A0A926E0B9"/>
<dbReference type="NCBIfam" id="TIGR00966">
    <property type="entry name" value="transloc_SecF"/>
    <property type="match status" value="1"/>
</dbReference>
<feature type="transmembrane region" description="Helical" evidence="9">
    <location>
        <begin position="136"/>
        <end position="157"/>
    </location>
</feature>
<evidence type="ECO:0000313" key="11">
    <source>
        <dbReference type="EMBL" id="MBC8559249.1"/>
    </source>
</evidence>
<evidence type="ECO:0000256" key="8">
    <source>
        <dbReference type="ARBA" id="ARBA00023136"/>
    </source>
</evidence>
<dbReference type="GO" id="GO:0015450">
    <property type="term" value="F:protein-transporting ATPase activity"/>
    <property type="evidence" value="ECO:0007669"/>
    <property type="project" value="InterPro"/>
</dbReference>
<keyword evidence="5 9" id="KW-0653">Protein transport</keyword>
<dbReference type="InterPro" id="IPR048634">
    <property type="entry name" value="SecD_SecF_C"/>
</dbReference>
<proteinExistence type="inferred from homology"/>
<keyword evidence="2 9" id="KW-0813">Transport</keyword>
<comment type="function">
    <text evidence="9">Part of the Sec protein translocase complex. Interacts with the SecYEG preprotein conducting channel. SecDF uses the proton motive force (PMF) to complete protein translocation after the ATP-dependent function of SecA.</text>
</comment>
<feature type="transmembrane region" description="Helical" evidence="9">
    <location>
        <begin position="279"/>
        <end position="305"/>
    </location>
</feature>
<sequence length="322" mass="35304">MALKVSHIDFVKNRKIYYIISCSLIAIAVIVSLVFGVKVDIQFRGGTIATYSYSGELNVDDFQKTVQEQTGIQVKARAAKNAATGEPNVTLNFATKEGLSAEAQTALTAALQQAYPDNTIETVSVNSVSPTMGKDFLLKCLVAVAFSAVFMILYIALRFRKIGGWSAGVFAVVALLHDIAMVFATFIIFRMSLDDNFIAVLLVILGYSINDTIVIYDRIRENERLHTGRLSEENIKDMVNLSINQTLPRTLNTTISTLIAMTVVCILAFANGVSSIVEFAFPLIIGLISGAYSSICLSGPLWVVWQQHKIRSKHNHKKSAKA</sequence>
<evidence type="ECO:0000313" key="12">
    <source>
        <dbReference type="Proteomes" id="UP000610760"/>
    </source>
</evidence>
<keyword evidence="4 9" id="KW-0812">Transmembrane</keyword>
<evidence type="ECO:0000256" key="9">
    <source>
        <dbReference type="HAMAP-Rule" id="MF_01464"/>
    </source>
</evidence>
<feature type="transmembrane region" description="Helical" evidence="9">
    <location>
        <begin position="169"/>
        <end position="191"/>
    </location>
</feature>
<feature type="transmembrane region" description="Helical" evidence="9">
    <location>
        <begin position="197"/>
        <end position="216"/>
    </location>
</feature>
<dbReference type="HAMAP" id="MF_01464_B">
    <property type="entry name" value="SecF_B"/>
    <property type="match status" value="1"/>
</dbReference>
<feature type="transmembrane region" description="Helical" evidence="9">
    <location>
        <begin position="251"/>
        <end position="273"/>
    </location>
</feature>
<evidence type="ECO:0000256" key="7">
    <source>
        <dbReference type="ARBA" id="ARBA00023010"/>
    </source>
</evidence>
<comment type="caution">
    <text evidence="11">The sequence shown here is derived from an EMBL/GenBank/DDBJ whole genome shotgun (WGS) entry which is preliminary data.</text>
</comment>
<keyword evidence="8 9" id="KW-0472">Membrane</keyword>
<dbReference type="InterPro" id="IPR022645">
    <property type="entry name" value="SecD/SecF_bac"/>
</dbReference>
<dbReference type="GO" id="GO:0006605">
    <property type="term" value="P:protein targeting"/>
    <property type="evidence" value="ECO:0007669"/>
    <property type="project" value="UniProtKB-UniRule"/>
</dbReference>
<evidence type="ECO:0000256" key="1">
    <source>
        <dbReference type="ARBA" id="ARBA00004651"/>
    </source>
</evidence>
<keyword evidence="3 9" id="KW-1003">Cell membrane</keyword>
<evidence type="ECO:0000256" key="5">
    <source>
        <dbReference type="ARBA" id="ARBA00022927"/>
    </source>
</evidence>
<dbReference type="RefSeq" id="WP_249294150.1">
    <property type="nucleotide sequence ID" value="NZ_JACRSV010000001.1"/>
</dbReference>
<evidence type="ECO:0000259" key="10">
    <source>
        <dbReference type="Pfam" id="PF02355"/>
    </source>
</evidence>
<dbReference type="PANTHER" id="PTHR30081">
    <property type="entry name" value="PROTEIN-EXPORT MEMBRANE PROTEIN SEC"/>
    <property type="match status" value="1"/>
</dbReference>
<dbReference type="Gene3D" id="1.20.1640.10">
    <property type="entry name" value="Multidrug efflux transporter AcrB transmembrane domain"/>
    <property type="match status" value="1"/>
</dbReference>
<dbReference type="GO" id="GO:0043952">
    <property type="term" value="P:protein transport by the Sec complex"/>
    <property type="evidence" value="ECO:0007669"/>
    <property type="project" value="UniProtKB-UniRule"/>
</dbReference>
<comment type="subunit">
    <text evidence="9">Forms a complex with SecD. Part of the essential Sec protein translocation apparatus which comprises SecA, SecYEG and auxiliary proteins SecDF. Other proteins may also be involved.</text>
</comment>